<sequence>MPPMTAAFRSNMPRGIWALGLCSLFMDVSSELVHSLLPVLLTTVLGSSMLTVGLIEGVAEATAAITKVFSGSVSDWLGRRKWLAVSGYALAALTKPAFPLADSAATVFAARFADRIGKGIRGAPRDALVADLVPPAQRGAAYGLRQTLDSVGAFLGPLLAILALAVLADDVRAAMWVAVPFGFIAVAVLAVGVREPASTAPRERRPSLLRGWRALPKAYWQVVTIGAVFTLARFSEAFLILRAQDIGLALHWLPGVLIVMNVVYAASSYPAGVLSDRLGSRALLLAGLAVLIGADGLLAAAHAPWAVLAGAALWGLHMGLTQGLLARRVADTAPDTLRGTAFGVFNLIGGIALFLASALAGGLWAGWGAPATFACSAGLAALAMLGVLGGATSGRPDAPR</sequence>
<feature type="domain" description="Major facilitator superfamily (MFS) profile" evidence="5">
    <location>
        <begin position="15"/>
        <end position="395"/>
    </location>
</feature>
<dbReference type="EMBL" id="CP048836">
    <property type="protein sequence ID" value="QID19274.1"/>
    <property type="molecule type" value="Genomic_DNA"/>
</dbReference>
<dbReference type="InterPro" id="IPR036259">
    <property type="entry name" value="MFS_trans_sf"/>
</dbReference>
<dbReference type="CDD" id="cd17370">
    <property type="entry name" value="MFS_MJ1317_like"/>
    <property type="match status" value="1"/>
</dbReference>
<keyword evidence="7" id="KW-1185">Reference proteome</keyword>
<feature type="transmembrane region" description="Helical" evidence="4">
    <location>
        <begin position="214"/>
        <end position="234"/>
    </location>
</feature>
<evidence type="ECO:0000256" key="3">
    <source>
        <dbReference type="ARBA" id="ARBA00023136"/>
    </source>
</evidence>
<dbReference type="GO" id="GO:0022857">
    <property type="term" value="F:transmembrane transporter activity"/>
    <property type="evidence" value="ECO:0007669"/>
    <property type="project" value="InterPro"/>
</dbReference>
<feature type="transmembrane region" description="Helical" evidence="4">
    <location>
        <begin position="40"/>
        <end position="59"/>
    </location>
</feature>
<evidence type="ECO:0000313" key="6">
    <source>
        <dbReference type="EMBL" id="QID19274.1"/>
    </source>
</evidence>
<feature type="transmembrane region" description="Helical" evidence="4">
    <location>
        <begin position="337"/>
        <end position="365"/>
    </location>
</feature>
<evidence type="ECO:0000313" key="7">
    <source>
        <dbReference type="Proteomes" id="UP000501991"/>
    </source>
</evidence>
<dbReference type="Pfam" id="PF07690">
    <property type="entry name" value="MFS_1"/>
    <property type="match status" value="2"/>
</dbReference>
<reference evidence="6 7" key="1">
    <citation type="submission" date="2020-02" db="EMBL/GenBank/DDBJ databases">
        <title>Nitrogenibacter mangrovi gen. nov., sp. nov. isolated from mangrove sediment, a denitrifying betaproteobacterium.</title>
        <authorList>
            <person name="Liao H."/>
            <person name="Tian Y."/>
        </authorList>
    </citation>
    <scope>NUCLEOTIDE SEQUENCE [LARGE SCALE GENOMIC DNA]</scope>
    <source>
        <strain evidence="6 7">M9-3-2</strain>
    </source>
</reference>
<keyword evidence="1 4" id="KW-0812">Transmembrane</keyword>
<dbReference type="PROSITE" id="PS50850">
    <property type="entry name" value="MFS"/>
    <property type="match status" value="1"/>
</dbReference>
<organism evidence="6 7">
    <name type="scientific">Nitrogeniibacter mangrovi</name>
    <dbReference type="NCBI Taxonomy" id="2016596"/>
    <lineage>
        <taxon>Bacteria</taxon>
        <taxon>Pseudomonadati</taxon>
        <taxon>Pseudomonadota</taxon>
        <taxon>Betaproteobacteria</taxon>
        <taxon>Rhodocyclales</taxon>
        <taxon>Zoogloeaceae</taxon>
        <taxon>Nitrogeniibacter</taxon>
    </lineage>
</organism>
<evidence type="ECO:0000256" key="1">
    <source>
        <dbReference type="ARBA" id="ARBA00022692"/>
    </source>
</evidence>
<dbReference type="RefSeq" id="WP_173767711.1">
    <property type="nucleotide sequence ID" value="NZ_CP048836.1"/>
</dbReference>
<name>A0A6C1BAI0_9RHOO</name>
<dbReference type="PANTHER" id="PTHR23518:SF2">
    <property type="entry name" value="MAJOR FACILITATOR SUPERFAMILY TRANSPORTER"/>
    <property type="match status" value="1"/>
</dbReference>
<feature type="transmembrane region" description="Helical" evidence="4">
    <location>
        <begin position="147"/>
        <end position="167"/>
    </location>
</feature>
<evidence type="ECO:0000256" key="2">
    <source>
        <dbReference type="ARBA" id="ARBA00022989"/>
    </source>
</evidence>
<dbReference type="SUPFAM" id="SSF103473">
    <property type="entry name" value="MFS general substrate transporter"/>
    <property type="match status" value="1"/>
</dbReference>
<dbReference type="Gene3D" id="1.20.1250.20">
    <property type="entry name" value="MFS general substrate transporter like domains"/>
    <property type="match status" value="1"/>
</dbReference>
<evidence type="ECO:0000259" key="5">
    <source>
        <dbReference type="PROSITE" id="PS50850"/>
    </source>
</evidence>
<dbReference type="Proteomes" id="UP000501991">
    <property type="component" value="Chromosome"/>
</dbReference>
<dbReference type="InterPro" id="IPR020846">
    <property type="entry name" value="MFS_dom"/>
</dbReference>
<dbReference type="InterPro" id="IPR011701">
    <property type="entry name" value="MFS"/>
</dbReference>
<dbReference type="AlphaFoldDB" id="A0A6C1BAI0"/>
<evidence type="ECO:0000256" key="4">
    <source>
        <dbReference type="SAM" id="Phobius"/>
    </source>
</evidence>
<protein>
    <submittedName>
        <fullName evidence="6">MFS transporter</fullName>
    </submittedName>
</protein>
<feature type="transmembrane region" description="Helical" evidence="4">
    <location>
        <begin position="305"/>
        <end position="325"/>
    </location>
</feature>
<dbReference type="PANTHER" id="PTHR23518">
    <property type="entry name" value="C-METHYLTRANSFERASE"/>
    <property type="match status" value="1"/>
</dbReference>
<feature type="transmembrane region" description="Helical" evidence="4">
    <location>
        <begin position="246"/>
        <end position="266"/>
    </location>
</feature>
<gene>
    <name evidence="6" type="ORF">G3580_17610</name>
</gene>
<keyword evidence="2 4" id="KW-1133">Transmembrane helix</keyword>
<feature type="transmembrane region" description="Helical" evidence="4">
    <location>
        <begin position="371"/>
        <end position="391"/>
    </location>
</feature>
<feature type="transmembrane region" description="Helical" evidence="4">
    <location>
        <begin position="173"/>
        <end position="193"/>
    </location>
</feature>
<keyword evidence="3 4" id="KW-0472">Membrane</keyword>
<feature type="transmembrane region" description="Helical" evidence="4">
    <location>
        <begin position="278"/>
        <end position="299"/>
    </location>
</feature>
<accession>A0A6C1BAI0</accession>
<dbReference type="KEGG" id="azq:G3580_17610"/>
<proteinExistence type="predicted"/>